<proteinExistence type="inferred from homology"/>
<dbReference type="PANTHER" id="PTHR30349">
    <property type="entry name" value="PHAGE INTEGRASE-RELATED"/>
    <property type="match status" value="1"/>
</dbReference>
<dbReference type="PANTHER" id="PTHR30349:SF41">
    <property type="entry name" value="INTEGRASE_RECOMBINASE PROTEIN MJ0367-RELATED"/>
    <property type="match status" value="1"/>
</dbReference>
<gene>
    <name evidence="7" type="ORF">PYTT13_12510</name>
</gene>
<protein>
    <recommendedName>
        <fullName evidence="6">Tyr recombinase domain-containing protein</fullName>
    </recommendedName>
</protein>
<sequence>MTIQIHTFRRGAIYTWRKRLPAKLGGGVLQLSLRTSDPLIGRRIAAILGGESCGVIDAMVHQGLSKEDARRLLGAVIVREHQKIQNLRLAAAEAGHERSWQQAKSYDWAVGKALTLLAERGASACPLTDQDRDSMRDEGRTEAEIAAVQTVLEQEARTYAEDPRQGLNTRSLRLMREVLERQEFSPLELLHGRQIYYRGRGAALLDMSAEQAVTEQASDLAAELARAQVCSDPPVAIEAAACAEATPSAPSVATAPVAQASLNAGAARAVPCEQPAYDPQLTALVARLMDQKRRQGMSGGMILQMTRVFALFVEATGVEDVRALRQEHIAKFVDTLQLLPVHYGKSPKDRGKPLRVILENARGQPVGLSATTINRNLDYIGQLLIKGRSEGFRGLGDLDPNSLRQRKTKRDRDDRPPFTAEDVQAIFRHPVWHGFQSTGRWQQPGNMLTRDGFYWLPLIAALSGARRGEIAGLKAAEIGTVGGIPCMTLQINRNRGLKNLTSARVLPLHPQLLELGLVDHAESRLAKGGPDADLFPDMRPKTLPSVEDAADDDEGGKFGDKINYRFNKLVDRQVTANRAKKTFHSFRHYVATQLGRLTDVPDQVRKDILGHVGSSITEERYTETSPLAAKLAALERLPRLPL</sequence>
<feature type="domain" description="Tyr recombinase" evidence="6">
    <location>
        <begin position="413"/>
        <end position="636"/>
    </location>
</feature>
<evidence type="ECO:0000313" key="8">
    <source>
        <dbReference type="Proteomes" id="UP000229314"/>
    </source>
</evidence>
<dbReference type="GO" id="GO:0006310">
    <property type="term" value="P:DNA recombination"/>
    <property type="evidence" value="ECO:0007669"/>
    <property type="project" value="UniProtKB-KW"/>
</dbReference>
<dbReference type="Gene3D" id="1.10.443.10">
    <property type="entry name" value="Intergrase catalytic core"/>
    <property type="match status" value="1"/>
</dbReference>
<evidence type="ECO:0000256" key="1">
    <source>
        <dbReference type="ARBA" id="ARBA00008857"/>
    </source>
</evidence>
<dbReference type="GeneID" id="78898474"/>
<dbReference type="Pfam" id="PF20172">
    <property type="entry name" value="DUF6538"/>
    <property type="match status" value="1"/>
</dbReference>
<dbReference type="GO" id="GO:0003677">
    <property type="term" value="F:DNA binding"/>
    <property type="evidence" value="ECO:0007669"/>
    <property type="project" value="UniProtKB-KW"/>
</dbReference>
<evidence type="ECO:0000256" key="2">
    <source>
        <dbReference type="ARBA" id="ARBA00022908"/>
    </source>
</evidence>
<dbReference type="AlphaFoldDB" id="A0A2D2C206"/>
<dbReference type="RefSeq" id="WP_099649326.1">
    <property type="nucleotide sequence ID" value="NZ_CAJGAB010000009.1"/>
</dbReference>
<accession>A0A2D2C206</accession>
<evidence type="ECO:0000259" key="6">
    <source>
        <dbReference type="PROSITE" id="PS51898"/>
    </source>
</evidence>
<dbReference type="InterPro" id="IPR002104">
    <property type="entry name" value="Integrase_catalytic"/>
</dbReference>
<keyword evidence="4" id="KW-0233">DNA recombination</keyword>
<dbReference type="GO" id="GO:0015074">
    <property type="term" value="P:DNA integration"/>
    <property type="evidence" value="ECO:0007669"/>
    <property type="project" value="UniProtKB-KW"/>
</dbReference>
<keyword evidence="3" id="KW-0238">DNA-binding</keyword>
<dbReference type="CDD" id="cd01184">
    <property type="entry name" value="INT_C_like_1"/>
    <property type="match status" value="1"/>
</dbReference>
<evidence type="ECO:0000313" key="7">
    <source>
        <dbReference type="EMBL" id="ATQ56531.1"/>
    </source>
</evidence>
<dbReference type="InterPro" id="IPR013762">
    <property type="entry name" value="Integrase-like_cat_sf"/>
</dbReference>
<dbReference type="InterPro" id="IPR050090">
    <property type="entry name" value="Tyrosine_recombinase_XerCD"/>
</dbReference>
<dbReference type="Proteomes" id="UP000229314">
    <property type="component" value="Chromosome"/>
</dbReference>
<evidence type="ECO:0000256" key="5">
    <source>
        <dbReference type="SAM" id="MobiDB-lite"/>
    </source>
</evidence>
<keyword evidence="2" id="KW-0229">DNA integration</keyword>
<evidence type="ECO:0000256" key="3">
    <source>
        <dbReference type="ARBA" id="ARBA00023125"/>
    </source>
</evidence>
<comment type="similarity">
    <text evidence="1">Belongs to the 'phage' integrase family.</text>
</comment>
<evidence type="ECO:0000256" key="4">
    <source>
        <dbReference type="ARBA" id="ARBA00023172"/>
    </source>
</evidence>
<dbReference type="SUPFAM" id="SSF56349">
    <property type="entry name" value="DNA breaking-rejoining enzymes"/>
    <property type="match status" value="1"/>
</dbReference>
<dbReference type="PROSITE" id="PS51898">
    <property type="entry name" value="TYR_RECOMBINASE"/>
    <property type="match status" value="1"/>
</dbReference>
<dbReference type="InterPro" id="IPR011010">
    <property type="entry name" value="DNA_brk_join_enz"/>
</dbReference>
<name>A0A2D2C206_9RHOB</name>
<dbReference type="InterPro" id="IPR046668">
    <property type="entry name" value="DUF6538"/>
</dbReference>
<organism evidence="7 8">
    <name type="scientific">Paracoccus yeei</name>
    <dbReference type="NCBI Taxonomy" id="147645"/>
    <lineage>
        <taxon>Bacteria</taxon>
        <taxon>Pseudomonadati</taxon>
        <taxon>Pseudomonadota</taxon>
        <taxon>Alphaproteobacteria</taxon>
        <taxon>Rhodobacterales</taxon>
        <taxon>Paracoccaceae</taxon>
        <taxon>Paracoccus</taxon>
    </lineage>
</organism>
<feature type="region of interest" description="Disordered" evidence="5">
    <location>
        <begin position="396"/>
        <end position="417"/>
    </location>
</feature>
<reference evidence="7 8" key="1">
    <citation type="submission" date="2017-10" db="EMBL/GenBank/DDBJ databases">
        <title>Complete genome sequence of Paracoccus yeei TT13 isolated from human skin.</title>
        <authorList>
            <person name="Lee K."/>
            <person name="Lim J.Y."/>
            <person name="Hwang I."/>
        </authorList>
    </citation>
    <scope>NUCLEOTIDE SEQUENCE [LARGE SCALE GENOMIC DNA]</scope>
    <source>
        <strain evidence="7 8">TT13</strain>
    </source>
</reference>
<dbReference type="EMBL" id="CP024422">
    <property type="protein sequence ID" value="ATQ56531.1"/>
    <property type="molecule type" value="Genomic_DNA"/>
</dbReference>